<comment type="similarity">
    <text evidence="1 7">Belongs to the Iojap/RsfS family.</text>
</comment>
<organism evidence="9 10">
    <name type="scientific">Congzhengia minquanensis</name>
    <dbReference type="NCBI Taxonomy" id="2763657"/>
    <lineage>
        <taxon>Bacteria</taxon>
        <taxon>Bacillati</taxon>
        <taxon>Bacillota</taxon>
        <taxon>Clostridia</taxon>
        <taxon>Eubacteriales</taxon>
        <taxon>Oscillospiraceae</taxon>
        <taxon>Congzhengia</taxon>
    </lineage>
</organism>
<evidence type="ECO:0000256" key="3">
    <source>
        <dbReference type="ARBA" id="ARBA00022741"/>
    </source>
</evidence>
<evidence type="ECO:0000256" key="5">
    <source>
        <dbReference type="ARBA" id="ARBA00023004"/>
    </source>
</evidence>
<dbReference type="PROSITE" id="PS51831">
    <property type="entry name" value="HD"/>
    <property type="match status" value="1"/>
</dbReference>
<dbReference type="InterPro" id="IPR043519">
    <property type="entry name" value="NT_sf"/>
</dbReference>
<dbReference type="InterPro" id="IPR006674">
    <property type="entry name" value="HD_domain"/>
</dbReference>
<dbReference type="SMART" id="SM00471">
    <property type="entry name" value="HDc"/>
    <property type="match status" value="1"/>
</dbReference>
<dbReference type="CDD" id="cd00077">
    <property type="entry name" value="HDc"/>
    <property type="match status" value="1"/>
</dbReference>
<dbReference type="InterPro" id="IPR003607">
    <property type="entry name" value="HD/PDEase_dom"/>
</dbReference>
<evidence type="ECO:0000256" key="7">
    <source>
        <dbReference type="HAMAP-Rule" id="MF_01477"/>
    </source>
</evidence>
<dbReference type="NCBIfam" id="TIGR00277">
    <property type="entry name" value="HDIG"/>
    <property type="match status" value="1"/>
</dbReference>
<dbReference type="PANTHER" id="PTHR35795:SF1">
    <property type="entry name" value="BIS(5'-NUCLEOSYL)-TETRAPHOSPHATASE, SYMMETRICAL"/>
    <property type="match status" value="1"/>
</dbReference>
<keyword evidence="7" id="KW-0678">Repressor</keyword>
<keyword evidence="10" id="KW-1185">Reference proteome</keyword>
<evidence type="ECO:0000256" key="2">
    <source>
        <dbReference type="ARBA" id="ARBA00022723"/>
    </source>
</evidence>
<comment type="subunit">
    <text evidence="7">Interacts with ribosomal protein uL14 (rplN).</text>
</comment>
<evidence type="ECO:0000256" key="4">
    <source>
        <dbReference type="ARBA" id="ARBA00022801"/>
    </source>
</evidence>
<keyword evidence="7" id="KW-0963">Cytoplasm</keyword>
<name>A0A926HU74_9FIRM</name>
<protein>
    <recommendedName>
        <fullName evidence="7">Ribosomal silencing factor RsfS</fullName>
    </recommendedName>
</protein>
<keyword evidence="2" id="KW-0479">Metal-binding</keyword>
<dbReference type="InterPro" id="IPR004394">
    <property type="entry name" value="Iojap/RsfS/C7orf30"/>
</dbReference>
<keyword evidence="5" id="KW-0408">Iron</keyword>
<dbReference type="Pfam" id="PF01966">
    <property type="entry name" value="HD"/>
    <property type="match status" value="1"/>
</dbReference>
<reference evidence="9" key="1">
    <citation type="submission" date="2020-08" db="EMBL/GenBank/DDBJ databases">
        <title>Genome public.</title>
        <authorList>
            <person name="Liu C."/>
            <person name="Sun Q."/>
        </authorList>
    </citation>
    <scope>NUCLEOTIDE SEQUENCE</scope>
    <source>
        <strain evidence="9">H8</strain>
    </source>
</reference>
<dbReference type="GO" id="GO:0000166">
    <property type="term" value="F:nucleotide binding"/>
    <property type="evidence" value="ECO:0007669"/>
    <property type="project" value="UniProtKB-KW"/>
</dbReference>
<dbReference type="NCBIfam" id="TIGR00488">
    <property type="entry name" value="bis(5'-nucleosyl)-tetraphosphatase (symmetrical) YqeK"/>
    <property type="match status" value="1"/>
</dbReference>
<dbReference type="GO" id="GO:0090071">
    <property type="term" value="P:negative regulation of ribosome biogenesis"/>
    <property type="evidence" value="ECO:0007669"/>
    <property type="project" value="UniProtKB-UniRule"/>
</dbReference>
<dbReference type="InterPro" id="IPR006675">
    <property type="entry name" value="HDIG_dom"/>
</dbReference>
<dbReference type="PANTHER" id="PTHR35795">
    <property type="entry name" value="SLR1885 PROTEIN"/>
    <property type="match status" value="1"/>
</dbReference>
<evidence type="ECO:0000256" key="6">
    <source>
        <dbReference type="ARBA" id="ARBA00049417"/>
    </source>
</evidence>
<dbReference type="Gene3D" id="3.30.460.10">
    <property type="entry name" value="Beta Polymerase, domain 2"/>
    <property type="match status" value="1"/>
</dbReference>
<dbReference type="GO" id="GO:0042256">
    <property type="term" value="P:cytosolic ribosome assembly"/>
    <property type="evidence" value="ECO:0007669"/>
    <property type="project" value="UniProtKB-UniRule"/>
</dbReference>
<dbReference type="SUPFAM" id="SSF81301">
    <property type="entry name" value="Nucleotidyltransferase"/>
    <property type="match status" value="1"/>
</dbReference>
<keyword evidence="7" id="KW-0810">Translation regulation</keyword>
<comment type="caution">
    <text evidence="9">The sequence shown here is derived from an EMBL/GenBank/DDBJ whole genome shotgun (WGS) entry which is preliminary data.</text>
</comment>
<dbReference type="Proteomes" id="UP000611762">
    <property type="component" value="Unassembled WGS sequence"/>
</dbReference>
<dbReference type="EMBL" id="JACRSU010000001">
    <property type="protein sequence ID" value="MBC8540287.1"/>
    <property type="molecule type" value="Genomic_DNA"/>
</dbReference>
<feature type="domain" description="HD" evidence="8">
    <location>
        <begin position="18"/>
        <end position="133"/>
    </location>
</feature>
<dbReference type="InterPro" id="IPR005249">
    <property type="entry name" value="YqeK"/>
</dbReference>
<gene>
    <name evidence="9" type="primary">yqeK</name>
    <name evidence="7" type="synonym">rsfS</name>
    <name evidence="9" type="ORF">H8698_04785</name>
</gene>
<comment type="function">
    <text evidence="7">Functions as a ribosomal silencing factor. Interacts with ribosomal protein uL14 (rplN), blocking formation of intersubunit bridge B8. Prevents association of the 30S and 50S ribosomal subunits and the formation of functional ribosomes, thus repressing translation.</text>
</comment>
<dbReference type="GO" id="GO:0008803">
    <property type="term" value="F:bis(5'-nucleosyl)-tetraphosphatase (symmetrical) activity"/>
    <property type="evidence" value="ECO:0007669"/>
    <property type="project" value="UniProtKB-EC"/>
</dbReference>
<comment type="subcellular location">
    <subcellularLocation>
        <location evidence="7">Cytoplasm</location>
    </subcellularLocation>
</comment>
<accession>A0A926HU74</accession>
<comment type="catalytic activity">
    <reaction evidence="6">
        <text>P(1),P(4)-bis(5'-adenosyl) tetraphosphate + H2O = 2 ADP + 2 H(+)</text>
        <dbReference type="Rhea" id="RHEA:24252"/>
        <dbReference type="ChEBI" id="CHEBI:15377"/>
        <dbReference type="ChEBI" id="CHEBI:15378"/>
        <dbReference type="ChEBI" id="CHEBI:58141"/>
        <dbReference type="ChEBI" id="CHEBI:456216"/>
        <dbReference type="EC" id="3.6.1.41"/>
    </reaction>
</comment>
<dbReference type="RefSeq" id="WP_249311376.1">
    <property type="nucleotide sequence ID" value="NZ_JACRSU010000001.1"/>
</dbReference>
<keyword evidence="3" id="KW-0547">Nucleotide-binding</keyword>
<dbReference type="HAMAP" id="MF_01477">
    <property type="entry name" value="Iojap_RsfS"/>
    <property type="match status" value="1"/>
</dbReference>
<evidence type="ECO:0000259" key="8">
    <source>
        <dbReference type="PROSITE" id="PS51831"/>
    </source>
</evidence>
<evidence type="ECO:0000313" key="9">
    <source>
        <dbReference type="EMBL" id="MBC8540287.1"/>
    </source>
</evidence>
<dbReference type="InterPro" id="IPR051094">
    <property type="entry name" value="Diverse_Catalytic_Enzymes"/>
</dbReference>
<dbReference type="NCBIfam" id="TIGR00090">
    <property type="entry name" value="rsfS_iojap_ybeB"/>
    <property type="match status" value="1"/>
</dbReference>
<keyword evidence="4 9" id="KW-0378">Hydrolase</keyword>
<dbReference type="GO" id="GO:0005737">
    <property type="term" value="C:cytoplasm"/>
    <property type="evidence" value="ECO:0007669"/>
    <property type="project" value="UniProtKB-SubCell"/>
</dbReference>
<evidence type="ECO:0000313" key="10">
    <source>
        <dbReference type="Proteomes" id="UP000611762"/>
    </source>
</evidence>
<evidence type="ECO:0000256" key="1">
    <source>
        <dbReference type="ARBA" id="ARBA00010574"/>
    </source>
</evidence>
<dbReference type="GO" id="GO:0017148">
    <property type="term" value="P:negative regulation of translation"/>
    <property type="evidence" value="ECO:0007669"/>
    <property type="project" value="UniProtKB-UniRule"/>
</dbReference>
<dbReference type="AlphaFoldDB" id="A0A926HU74"/>
<dbReference type="GO" id="GO:0046872">
    <property type="term" value="F:metal ion binding"/>
    <property type="evidence" value="ECO:0007669"/>
    <property type="project" value="UniProtKB-KW"/>
</dbReference>
<proteinExistence type="inferred from homology"/>
<dbReference type="Gene3D" id="1.10.3210.10">
    <property type="entry name" value="Hypothetical protein af1432"/>
    <property type="match status" value="1"/>
</dbReference>
<sequence>MTTEQMKEKLGGMLTDHRYTHSLGVMETAEKMARLFGADVQKAQTAGLLHDCAKQIDRETQLAMCDKLGVPLDDLKRENTALLHAELGARLAETEFAVCDSEILGAIKYHTLGRANMTDLEKILYLADIIEPNRREFEGLKELRALCEKDLNEALLYGLELTIAHIGRKGRILHTQTMEAEAFYRNLLHKEAYHMKPLDAFEKAKKAVKVLDAKKANDIALLKVSDLTILADYFVICSANSTTQVRALADSIEEEFEKVGIIPLSREGKQGLNWILLDYGDFILHIFYQETREFYGLEKLWDDAEKMDVDKIINEL</sequence>
<dbReference type="SUPFAM" id="SSF109604">
    <property type="entry name" value="HD-domain/PDEase-like"/>
    <property type="match status" value="1"/>
</dbReference>
<dbReference type="Pfam" id="PF02410">
    <property type="entry name" value="RsfS"/>
    <property type="match status" value="1"/>
</dbReference>